<proteinExistence type="predicted"/>
<evidence type="ECO:0000313" key="1">
    <source>
        <dbReference type="EMBL" id="JAD51770.1"/>
    </source>
</evidence>
<protein>
    <submittedName>
        <fullName evidence="1">Uncharacterized protein</fullName>
    </submittedName>
</protein>
<name>A0A0A9AS79_ARUDO</name>
<sequence length="81" mass="9667">MTEAKPRSKTLQNLQKEQSRSTIKCRWSSHCRNESSSCIFMHFYIPEKRILKWQYGCGTSETKDVRLLFEKMQRLVNTHIS</sequence>
<dbReference type="EMBL" id="GBRH01246125">
    <property type="protein sequence ID" value="JAD51770.1"/>
    <property type="molecule type" value="Transcribed_RNA"/>
</dbReference>
<reference evidence="1" key="1">
    <citation type="submission" date="2014-09" db="EMBL/GenBank/DDBJ databases">
        <authorList>
            <person name="Magalhaes I.L.F."/>
            <person name="Oliveira U."/>
            <person name="Santos F.R."/>
            <person name="Vidigal T.H.D.A."/>
            <person name="Brescovit A.D."/>
            <person name="Santos A.J."/>
        </authorList>
    </citation>
    <scope>NUCLEOTIDE SEQUENCE</scope>
    <source>
        <tissue evidence="1">Shoot tissue taken approximately 20 cm above the soil surface</tissue>
    </source>
</reference>
<reference evidence="1" key="2">
    <citation type="journal article" date="2015" name="Data Brief">
        <title>Shoot transcriptome of the giant reed, Arundo donax.</title>
        <authorList>
            <person name="Barrero R.A."/>
            <person name="Guerrero F.D."/>
            <person name="Moolhuijzen P."/>
            <person name="Goolsby J.A."/>
            <person name="Tidwell J."/>
            <person name="Bellgard S.E."/>
            <person name="Bellgard M.I."/>
        </authorList>
    </citation>
    <scope>NUCLEOTIDE SEQUENCE</scope>
    <source>
        <tissue evidence="1">Shoot tissue taken approximately 20 cm above the soil surface</tissue>
    </source>
</reference>
<dbReference type="AlphaFoldDB" id="A0A0A9AS79"/>
<accession>A0A0A9AS79</accession>
<organism evidence="1">
    <name type="scientific">Arundo donax</name>
    <name type="common">Giant reed</name>
    <name type="synonym">Donax arundinaceus</name>
    <dbReference type="NCBI Taxonomy" id="35708"/>
    <lineage>
        <taxon>Eukaryota</taxon>
        <taxon>Viridiplantae</taxon>
        <taxon>Streptophyta</taxon>
        <taxon>Embryophyta</taxon>
        <taxon>Tracheophyta</taxon>
        <taxon>Spermatophyta</taxon>
        <taxon>Magnoliopsida</taxon>
        <taxon>Liliopsida</taxon>
        <taxon>Poales</taxon>
        <taxon>Poaceae</taxon>
        <taxon>PACMAD clade</taxon>
        <taxon>Arundinoideae</taxon>
        <taxon>Arundineae</taxon>
        <taxon>Arundo</taxon>
    </lineage>
</organism>